<dbReference type="InterPro" id="IPR033399">
    <property type="entry name" value="TP_0789-like"/>
</dbReference>
<protein>
    <submittedName>
        <fullName evidence="3">Outer membrane lipoprotein-sorting protein</fullName>
    </submittedName>
</protein>
<organism evidence="3 4">
    <name type="scientific">Halomonas llamarensis</name>
    <dbReference type="NCBI Taxonomy" id="2945104"/>
    <lineage>
        <taxon>Bacteria</taxon>
        <taxon>Pseudomonadati</taxon>
        <taxon>Pseudomonadota</taxon>
        <taxon>Gammaproteobacteria</taxon>
        <taxon>Oceanospirillales</taxon>
        <taxon>Halomonadaceae</taxon>
        <taxon>Halomonas</taxon>
    </lineage>
</organism>
<reference evidence="3" key="1">
    <citation type="submission" date="2022-05" db="EMBL/GenBank/DDBJ databases">
        <title>Halomonas geminus sp. nov. and Halomonas llamarensis sp. nov. isolated from high-altitude salars of the Atacama Desert.</title>
        <authorList>
            <person name="Hintersatz C."/>
            <person name="Rojas L.A."/>
            <person name="Wei T.-S."/>
            <person name="Kutschke S."/>
            <person name="Lehmann F."/>
            <person name="Jain R."/>
            <person name="Pollmann K."/>
        </authorList>
    </citation>
    <scope>NUCLEOTIDE SEQUENCE</scope>
    <source>
        <strain evidence="3">ATCHA</strain>
    </source>
</reference>
<proteinExistence type="predicted"/>
<evidence type="ECO:0000313" key="3">
    <source>
        <dbReference type="EMBL" id="MCL7931156.1"/>
    </source>
</evidence>
<dbReference type="Proteomes" id="UP001165308">
    <property type="component" value="Unassembled WGS sequence"/>
</dbReference>
<dbReference type="Pfam" id="PF17131">
    <property type="entry name" value="LolA_like"/>
    <property type="match status" value="1"/>
</dbReference>
<evidence type="ECO:0000256" key="1">
    <source>
        <dbReference type="SAM" id="SignalP"/>
    </source>
</evidence>
<dbReference type="CDD" id="cd16329">
    <property type="entry name" value="LolA_like"/>
    <property type="match status" value="1"/>
</dbReference>
<keyword evidence="1" id="KW-0732">Signal</keyword>
<evidence type="ECO:0000259" key="2">
    <source>
        <dbReference type="Pfam" id="PF17131"/>
    </source>
</evidence>
<keyword evidence="4" id="KW-1185">Reference proteome</keyword>
<feature type="signal peptide" evidence="1">
    <location>
        <begin position="1"/>
        <end position="23"/>
    </location>
</feature>
<accession>A0ABT0STU5</accession>
<name>A0ABT0STU5_9GAMM</name>
<comment type="caution">
    <text evidence="3">The sequence shown here is derived from an EMBL/GenBank/DDBJ whole genome shotgun (WGS) entry which is preliminary data.</text>
</comment>
<dbReference type="Gene3D" id="2.50.20.10">
    <property type="entry name" value="Lipoprotein localisation LolA/LolB/LppX"/>
    <property type="match status" value="1"/>
</dbReference>
<feature type="domain" description="Uncharacterized protein TP-0789" evidence="2">
    <location>
        <begin position="102"/>
        <end position="286"/>
    </location>
</feature>
<feature type="chain" id="PRO_5045642229" evidence="1">
    <location>
        <begin position="24"/>
        <end position="290"/>
    </location>
</feature>
<evidence type="ECO:0000313" key="4">
    <source>
        <dbReference type="Proteomes" id="UP001165308"/>
    </source>
</evidence>
<sequence length="290" mass="32418">MKLRQLTNFLAPLLLFIGTPVTAATVPTGAVLPGDGIEAVMVTGADGEQIDKGLALARETDAKDAGFGDIVATGKIINKSEGGGQNSRVFEMVTVEMEDDGDRRFVNVTAPRSMKGTMFLSHSHALEADDVWVLLPGSSRLRRISAQDKTGRFLNSELTLEDISPWQVKKYSYRYLGKEPCGEDGEHTCFLVENTPAYKHSGYGRQLEWLDTEIHQPRKIAYYDNNDQLMKVLTFTDYAQYAGKHWRPSYMEMSNKVTGAVSEIYWDSYDIDTGYEPSQVSPANITRLRR</sequence>
<gene>
    <name evidence="3" type="ORF">M8006_14400</name>
</gene>
<dbReference type="EMBL" id="JAMJPJ010000030">
    <property type="protein sequence ID" value="MCL7931156.1"/>
    <property type="molecule type" value="Genomic_DNA"/>
</dbReference>
<keyword evidence="3" id="KW-0449">Lipoprotein</keyword>
<dbReference type="RefSeq" id="WP_250083370.1">
    <property type="nucleotide sequence ID" value="NZ_JAMJPJ010000030.1"/>
</dbReference>